<proteinExistence type="predicted"/>
<evidence type="ECO:0000313" key="2">
    <source>
        <dbReference type="EMBL" id="CAG9986390.1"/>
    </source>
</evidence>
<gene>
    <name evidence="2" type="ORF">CBYS24578_00012667</name>
</gene>
<dbReference type="Proteomes" id="UP000754883">
    <property type="component" value="Unassembled WGS sequence"/>
</dbReference>
<name>A0A9N9UES4_9HYPO</name>
<organism evidence="2 3">
    <name type="scientific">Clonostachys byssicola</name>
    <dbReference type="NCBI Taxonomy" id="160290"/>
    <lineage>
        <taxon>Eukaryota</taxon>
        <taxon>Fungi</taxon>
        <taxon>Dikarya</taxon>
        <taxon>Ascomycota</taxon>
        <taxon>Pezizomycotina</taxon>
        <taxon>Sordariomycetes</taxon>
        <taxon>Hypocreomycetidae</taxon>
        <taxon>Hypocreales</taxon>
        <taxon>Bionectriaceae</taxon>
        <taxon>Clonostachys</taxon>
    </lineage>
</organism>
<evidence type="ECO:0000256" key="1">
    <source>
        <dbReference type="SAM" id="MobiDB-lite"/>
    </source>
</evidence>
<evidence type="ECO:0000313" key="3">
    <source>
        <dbReference type="Proteomes" id="UP000754883"/>
    </source>
</evidence>
<feature type="non-terminal residue" evidence="2">
    <location>
        <position position="1"/>
    </location>
</feature>
<feature type="region of interest" description="Disordered" evidence="1">
    <location>
        <begin position="475"/>
        <end position="494"/>
    </location>
</feature>
<sequence>MSFLGGGLQLSGQAFYVGDDGTHQLIPQGRGPLFGGLHTLFDYTRPWCELCKVLFNVGDSMVELKPDGSVSTLCPLDNVPLKFDDFNKNRKGWVPSVQDTLPSPWAHACHPECVGERFEADVLWSALDKVAFRYAPTMAEFGRRLNWLHRELTNDLKRSNNTLSYEVWHHTAGYCLPALISAHSMSTARYNDPKETSFRVDGDIWARLVKFEGKEYIACLMNTAPPPPEDQASRVVKLRKPEGTIKALYVAFDYLGIRQLAFGVDQEPPSISPQEGLWWVTMVVDGDTFTCQSDGMKLRQMKPAACEEFPTWEQCWATPQPQDNLPCLYPIKTGDPSMLRIKFAECNLPSITGYSVRWTSNLSSFHAHVKGEEDFAFYDELKRTTQRAVWVYMPMDQGELIEQFWLRTDPGDGHRSTALIMKTDRGRVWEAGPRPKPFMDRPNTWDSMSESTERQRFFFNQSYLGISTLGFQSPSPDLSSVPAVPPPKSAPDRQLDSEQCFYSSAPLDGVTSIEVCKKKKARNEGSAPNITGLLFSYQDGRQRSVGHVRLDWLQGPTEIGASRGIAFKLSRDRREVVDLKLADHAADEGGEFIPW</sequence>
<reference evidence="2 3" key="2">
    <citation type="submission" date="2021-10" db="EMBL/GenBank/DDBJ databases">
        <authorList>
            <person name="Piombo E."/>
        </authorList>
    </citation>
    <scope>NUCLEOTIDE SEQUENCE [LARGE SCALE GENOMIC DNA]</scope>
</reference>
<reference evidence="3" key="1">
    <citation type="submission" date="2019-06" db="EMBL/GenBank/DDBJ databases">
        <authorList>
            <person name="Broberg M."/>
        </authorList>
    </citation>
    <scope>NUCLEOTIDE SEQUENCE [LARGE SCALE GENOMIC DNA]</scope>
</reference>
<keyword evidence="3" id="KW-1185">Reference proteome</keyword>
<dbReference type="EMBL" id="CABFNO020001404">
    <property type="protein sequence ID" value="CAG9986390.1"/>
    <property type="molecule type" value="Genomic_DNA"/>
</dbReference>
<dbReference type="AlphaFoldDB" id="A0A9N9UES4"/>
<accession>A0A9N9UES4</accession>
<dbReference type="OrthoDB" id="5153231at2759"/>
<protein>
    <submittedName>
        <fullName evidence="2">Uncharacterized protein</fullName>
    </submittedName>
</protein>
<comment type="caution">
    <text evidence="2">The sequence shown here is derived from an EMBL/GenBank/DDBJ whole genome shotgun (WGS) entry which is preliminary data.</text>
</comment>